<dbReference type="Proteomes" id="UP000004471">
    <property type="component" value="Unassembled WGS sequence"/>
</dbReference>
<feature type="non-terminal residue" evidence="2">
    <location>
        <position position="100"/>
    </location>
</feature>
<dbReference type="InterPro" id="IPR020459">
    <property type="entry name" value="AMP-binding"/>
</dbReference>
<dbReference type="GO" id="GO:0005829">
    <property type="term" value="C:cytosol"/>
    <property type="evidence" value="ECO:0007669"/>
    <property type="project" value="TreeGrafter"/>
</dbReference>
<gene>
    <name evidence="2" type="ORF">PSYJA_38204</name>
</gene>
<dbReference type="PROSITE" id="PS00455">
    <property type="entry name" value="AMP_BINDING"/>
    <property type="match status" value="1"/>
</dbReference>
<evidence type="ECO:0000313" key="2">
    <source>
        <dbReference type="EMBL" id="EGH34470.1"/>
    </source>
</evidence>
<comment type="caution">
    <text evidence="2">The sequence shown here is derived from an EMBL/GenBank/DDBJ whole genome shotgun (WGS) entry which is preliminary data.</text>
</comment>
<dbReference type="GO" id="GO:0043041">
    <property type="term" value="P:amino acid activation for nonribosomal peptide biosynthetic process"/>
    <property type="evidence" value="ECO:0007669"/>
    <property type="project" value="TreeGrafter"/>
</dbReference>
<dbReference type="PRINTS" id="PR00154">
    <property type="entry name" value="AMPBINDING"/>
</dbReference>
<dbReference type="PANTHER" id="PTHR45527:SF1">
    <property type="entry name" value="FATTY ACID SYNTHASE"/>
    <property type="match status" value="1"/>
</dbReference>
<dbReference type="InterPro" id="IPR020845">
    <property type="entry name" value="AMP-binding_CS"/>
</dbReference>
<sequence>MALPQSSESVAYIMYTSGSTGTPKGVLVPHRAISRLVINNGYADFNAQDRVAFASNPAFDASTLDVWAPLLNGGCVVVIGQNDLLSPRDFQRLLLEQSVN</sequence>
<dbReference type="GO" id="GO:0044550">
    <property type="term" value="P:secondary metabolite biosynthetic process"/>
    <property type="evidence" value="ECO:0007669"/>
    <property type="project" value="TreeGrafter"/>
</dbReference>
<accession>F3FW78</accession>
<dbReference type="InterPro" id="IPR000873">
    <property type="entry name" value="AMP-dep_synth/lig_dom"/>
</dbReference>
<reference evidence="2 3" key="1">
    <citation type="journal article" date="2011" name="PLoS Pathog.">
        <title>Dynamic evolution of pathogenicity revealed by sequencing and comparative genomics of 19 Pseudomonas syringae isolates.</title>
        <authorList>
            <person name="Baltrus D.A."/>
            <person name="Nishimura M.T."/>
            <person name="Romanchuk A."/>
            <person name="Chang J.H."/>
            <person name="Mukhtar M.S."/>
            <person name="Cherkis K."/>
            <person name="Roach J."/>
            <person name="Grant S.R."/>
            <person name="Jones C.D."/>
            <person name="Dangl J.L."/>
        </authorList>
    </citation>
    <scope>NUCLEOTIDE SEQUENCE [LARGE SCALE GENOMIC DNA]</scope>
    <source>
        <strain evidence="3">M301072PT</strain>
    </source>
</reference>
<dbReference type="PANTHER" id="PTHR45527">
    <property type="entry name" value="NONRIBOSOMAL PEPTIDE SYNTHETASE"/>
    <property type="match status" value="1"/>
</dbReference>
<organism evidence="2 3">
    <name type="scientific">Pseudomonas syringae pv. japonica str. M301072</name>
    <dbReference type="NCBI Taxonomy" id="629262"/>
    <lineage>
        <taxon>Bacteria</taxon>
        <taxon>Pseudomonadati</taxon>
        <taxon>Pseudomonadota</taxon>
        <taxon>Gammaproteobacteria</taxon>
        <taxon>Pseudomonadales</taxon>
        <taxon>Pseudomonadaceae</taxon>
        <taxon>Pseudomonas</taxon>
        <taxon>Pseudomonas syringae</taxon>
    </lineage>
</organism>
<dbReference type="Gene3D" id="3.40.50.980">
    <property type="match status" value="2"/>
</dbReference>
<protein>
    <submittedName>
        <fullName evidence="2">Amino acid adenylation</fullName>
    </submittedName>
</protein>
<dbReference type="Pfam" id="PF00501">
    <property type="entry name" value="AMP-binding"/>
    <property type="match status" value="1"/>
</dbReference>
<name>F3FW78_PSESX</name>
<dbReference type="SUPFAM" id="SSF56801">
    <property type="entry name" value="Acetyl-CoA synthetase-like"/>
    <property type="match status" value="1"/>
</dbReference>
<evidence type="ECO:0000259" key="1">
    <source>
        <dbReference type="Pfam" id="PF00501"/>
    </source>
</evidence>
<feature type="domain" description="AMP-dependent synthetase/ligase" evidence="1">
    <location>
        <begin position="5"/>
        <end position="95"/>
    </location>
</feature>
<dbReference type="AlphaFoldDB" id="F3FW78"/>
<evidence type="ECO:0000313" key="3">
    <source>
        <dbReference type="Proteomes" id="UP000004471"/>
    </source>
</evidence>
<dbReference type="EMBL" id="AEAH01002565">
    <property type="protein sequence ID" value="EGH34470.1"/>
    <property type="molecule type" value="Genomic_DNA"/>
</dbReference>
<proteinExistence type="predicted"/>
<dbReference type="GO" id="GO:0031177">
    <property type="term" value="F:phosphopantetheine binding"/>
    <property type="evidence" value="ECO:0007669"/>
    <property type="project" value="TreeGrafter"/>
</dbReference>
<dbReference type="HOGENOM" id="CLU_2312166_0_0_6"/>